<gene>
    <name evidence="1" type="ORF">BAZSYMB_SCAFFOLD00008_1</name>
</gene>
<dbReference type="STRING" id="235205.BAZSYMB_SCAFFOLD00008_1"/>
<organism evidence="1 2">
    <name type="scientific">Bathymodiolus azoricus thioautotrophic gill symbiont</name>
    <dbReference type="NCBI Taxonomy" id="235205"/>
    <lineage>
        <taxon>Bacteria</taxon>
        <taxon>Pseudomonadati</taxon>
        <taxon>Pseudomonadota</taxon>
        <taxon>Gammaproteobacteria</taxon>
        <taxon>sulfur-oxidizing symbionts</taxon>
    </lineage>
</organism>
<reference evidence="2" key="1">
    <citation type="submission" date="2016-06" db="EMBL/GenBank/DDBJ databases">
        <authorList>
            <person name="Petersen J."/>
            <person name="Sayavedra L."/>
        </authorList>
    </citation>
    <scope>NUCLEOTIDE SEQUENCE [LARGE SCALE GENOMIC DNA]</scope>
    <source>
        <strain evidence="2">BazSymB</strain>
    </source>
</reference>
<proteinExistence type="predicted"/>
<accession>A0A1H6LUY4</accession>
<dbReference type="Proteomes" id="UP000198559">
    <property type="component" value="Unassembled WGS sequence"/>
</dbReference>
<sequence length="35" mass="4074">MTPEQQKIQSLKKQRDNELLKKATALFTVDNQNTL</sequence>
<dbReference type="EMBL" id="CVUD02000245">
    <property type="protein sequence ID" value="SEH92577.1"/>
    <property type="molecule type" value="Genomic_DNA"/>
</dbReference>
<name>A0A1H6LUY4_9GAMM</name>
<evidence type="ECO:0000313" key="1">
    <source>
        <dbReference type="EMBL" id="SEH92577.1"/>
    </source>
</evidence>
<protein>
    <submittedName>
        <fullName evidence="1">[weak similarity to] transposase</fullName>
    </submittedName>
</protein>
<dbReference type="AlphaFoldDB" id="A0A1H6LUY4"/>
<evidence type="ECO:0000313" key="2">
    <source>
        <dbReference type="Proteomes" id="UP000198559"/>
    </source>
</evidence>